<name>A0A2A5B0T8_9GAMM</name>
<reference evidence="2" key="1">
    <citation type="submission" date="2017-08" db="EMBL/GenBank/DDBJ databases">
        <title>A dynamic microbial community with high functional redundancy inhabits the cold, oxic subseafloor aquifer.</title>
        <authorList>
            <person name="Tully B.J."/>
            <person name="Wheat C.G."/>
            <person name="Glazer B.T."/>
            <person name="Huber J.A."/>
        </authorList>
    </citation>
    <scope>NUCLEOTIDE SEQUENCE [LARGE SCALE GENOMIC DNA]</scope>
</reference>
<accession>A0A2A5B0T8</accession>
<dbReference type="Proteomes" id="UP000218327">
    <property type="component" value="Unassembled WGS sequence"/>
</dbReference>
<evidence type="ECO:0000313" key="1">
    <source>
        <dbReference type="EMBL" id="PCJ25085.1"/>
    </source>
</evidence>
<proteinExistence type="predicted"/>
<sequence length="203" mass="22620">MNKISQFYETELIHDSGLRFRSITIPRRNYQSTKLNPDPQYLAKELGITIVDAFEMGWIQRALITVLAFDSLDNNSNFDLSNWRKDSILFPKQFRDERRVPNDKLIRNMNGYYEFAEYLSMVSVIPFENSPLGADSLGNLLKIGGYGVGAYIGFVVGGTTPLLFITVPAGMVICGAAAGIGQGLEVGLKSKITKFLTSEHPDQ</sequence>
<evidence type="ECO:0000313" key="2">
    <source>
        <dbReference type="Proteomes" id="UP000218327"/>
    </source>
</evidence>
<gene>
    <name evidence="1" type="ORF">COA96_08040</name>
</gene>
<dbReference type="EMBL" id="NVVJ01000020">
    <property type="protein sequence ID" value="PCJ25085.1"/>
    <property type="molecule type" value="Genomic_DNA"/>
</dbReference>
<organism evidence="1 2">
    <name type="scientific">SAR86 cluster bacterium</name>
    <dbReference type="NCBI Taxonomy" id="2030880"/>
    <lineage>
        <taxon>Bacteria</taxon>
        <taxon>Pseudomonadati</taxon>
        <taxon>Pseudomonadota</taxon>
        <taxon>Gammaproteobacteria</taxon>
        <taxon>SAR86 cluster</taxon>
    </lineage>
</organism>
<protein>
    <submittedName>
        <fullName evidence="1">Uncharacterized protein</fullName>
    </submittedName>
</protein>
<dbReference type="AlphaFoldDB" id="A0A2A5B0T8"/>
<comment type="caution">
    <text evidence="1">The sequence shown here is derived from an EMBL/GenBank/DDBJ whole genome shotgun (WGS) entry which is preliminary data.</text>
</comment>